<sequence length="401" mass="44595">MATDDRIFEGVSVVDLTTFVTGGFCSLMLANQGADVVKIERPGVGDDNRHSGPPFIDGESPYFWTVNYGKQSVELDLKSEAGREALYDLVSEADVFLQNYRPGTAERLDVDEETIRSHNEEIVYCAISAFGQTGPWRERPGYDLMIQGMSGVMSVTGEADGRPVKVGLPMTDLITGMWAAFGISNALYRRERTGEGEYIDLGMLDAVLPWLTKQAGKVFADESPSRMGTKDPVLAPYQTFETADGYLNVACLNQKLWRTLCEAIDRPELADDDRFETNGDRVEHMDELEAELEETLRERTTDEWMSILVEDAGVPAGPVFEVEDALYNEQTASREATTTLEDPDRGEIPVVEHPLNYARADSGFESPPPRLGEHNRSVFEELGYDDADIDELEERGAFGEE</sequence>
<feature type="compositionally biased region" description="Acidic residues" evidence="2">
    <location>
        <begin position="382"/>
        <end position="393"/>
    </location>
</feature>
<keyword evidence="4" id="KW-1185">Reference proteome</keyword>
<dbReference type="GO" id="GO:0008410">
    <property type="term" value="F:CoA-transferase activity"/>
    <property type="evidence" value="ECO:0007669"/>
    <property type="project" value="TreeGrafter"/>
</dbReference>
<accession>A0A3N6M006</accession>
<proteinExistence type="predicted"/>
<evidence type="ECO:0000313" key="3">
    <source>
        <dbReference type="EMBL" id="RQG96538.1"/>
    </source>
</evidence>
<dbReference type="Gene3D" id="3.40.50.10540">
    <property type="entry name" value="Crotonobetainyl-coa:carnitine coa-transferase, domain 1"/>
    <property type="match status" value="1"/>
</dbReference>
<dbReference type="InterPro" id="IPR044855">
    <property type="entry name" value="CoA-Trfase_III_dom3_sf"/>
</dbReference>
<dbReference type="PANTHER" id="PTHR48207">
    <property type="entry name" value="SUCCINATE--HYDROXYMETHYLGLUTARATE COA-TRANSFERASE"/>
    <property type="match status" value="1"/>
</dbReference>
<dbReference type="InterPro" id="IPR003673">
    <property type="entry name" value="CoA-Trfase_fam_III"/>
</dbReference>
<dbReference type="PANTHER" id="PTHR48207:SF3">
    <property type="entry name" value="SUCCINATE--HYDROXYMETHYLGLUTARATE COA-TRANSFERASE"/>
    <property type="match status" value="1"/>
</dbReference>
<keyword evidence="1 3" id="KW-0808">Transferase</keyword>
<dbReference type="Gene3D" id="3.30.1540.10">
    <property type="entry name" value="formyl-coa transferase, domain 3"/>
    <property type="match status" value="1"/>
</dbReference>
<dbReference type="InterPro" id="IPR023606">
    <property type="entry name" value="CoA-Trfase_III_dom_1_sf"/>
</dbReference>
<organism evidence="3 4">
    <name type="scientific">Natrarchaeobius chitinivorans</name>
    <dbReference type="NCBI Taxonomy" id="1679083"/>
    <lineage>
        <taxon>Archaea</taxon>
        <taxon>Methanobacteriati</taxon>
        <taxon>Methanobacteriota</taxon>
        <taxon>Stenosarchaea group</taxon>
        <taxon>Halobacteria</taxon>
        <taxon>Halobacteriales</taxon>
        <taxon>Natrialbaceae</taxon>
        <taxon>Natrarchaeobius</taxon>
    </lineage>
</organism>
<evidence type="ECO:0000256" key="2">
    <source>
        <dbReference type="SAM" id="MobiDB-lite"/>
    </source>
</evidence>
<feature type="region of interest" description="Disordered" evidence="2">
    <location>
        <begin position="357"/>
        <end position="401"/>
    </location>
</feature>
<name>A0A3N6M006_NATCH</name>
<dbReference type="OrthoDB" id="28444at2157"/>
<dbReference type="RefSeq" id="WP_124194611.1">
    <property type="nucleotide sequence ID" value="NZ_REGA01000003.1"/>
</dbReference>
<protein>
    <submittedName>
        <fullName evidence="3">CoA transferase</fullName>
    </submittedName>
</protein>
<comment type="caution">
    <text evidence="3">The sequence shown here is derived from an EMBL/GenBank/DDBJ whole genome shotgun (WGS) entry which is preliminary data.</text>
</comment>
<dbReference type="InterPro" id="IPR050483">
    <property type="entry name" value="CoA-transferase_III_domain"/>
</dbReference>
<dbReference type="AlphaFoldDB" id="A0A3N6M006"/>
<evidence type="ECO:0000256" key="1">
    <source>
        <dbReference type="ARBA" id="ARBA00022679"/>
    </source>
</evidence>
<dbReference type="Pfam" id="PF02515">
    <property type="entry name" value="CoA_transf_3"/>
    <property type="match status" value="1"/>
</dbReference>
<reference evidence="3 4" key="1">
    <citation type="submission" date="2018-10" db="EMBL/GenBank/DDBJ databases">
        <title>Natrarchaeobius chitinivorans gen. nov., sp. nov., and Natrarchaeobius haloalkaliphilus sp. nov., alkaliphilic, chitin-utilizing haloarchaea from hypersaline alkaline lakes.</title>
        <authorList>
            <person name="Sorokin D.Y."/>
            <person name="Elcheninov A.G."/>
            <person name="Kostrikina N.A."/>
            <person name="Bale N.J."/>
            <person name="Sinninghe Damste J.S."/>
            <person name="Khijniak T.V."/>
            <person name="Kublanov I.V."/>
            <person name="Toshchakov S.V."/>
        </authorList>
    </citation>
    <scope>NUCLEOTIDE SEQUENCE [LARGE SCALE GENOMIC DNA]</scope>
    <source>
        <strain evidence="3 4">AArcht4T</strain>
    </source>
</reference>
<dbReference type="Proteomes" id="UP000282323">
    <property type="component" value="Unassembled WGS sequence"/>
</dbReference>
<evidence type="ECO:0000313" key="4">
    <source>
        <dbReference type="Proteomes" id="UP000282323"/>
    </source>
</evidence>
<gene>
    <name evidence="3" type="ORF">EA473_05345</name>
</gene>
<dbReference type="EMBL" id="REGA01000003">
    <property type="protein sequence ID" value="RQG96538.1"/>
    <property type="molecule type" value="Genomic_DNA"/>
</dbReference>
<dbReference type="SUPFAM" id="SSF89796">
    <property type="entry name" value="CoA-transferase family III (CaiB/BaiF)"/>
    <property type="match status" value="1"/>
</dbReference>